<feature type="domain" description="Myb/SANT-like" evidence="1">
    <location>
        <begin position="38"/>
        <end position="105"/>
    </location>
</feature>
<evidence type="ECO:0000259" key="1">
    <source>
        <dbReference type="Pfam" id="PF12776"/>
    </source>
</evidence>
<dbReference type="PANTHER" id="PTHR47072">
    <property type="match status" value="1"/>
</dbReference>
<evidence type="ECO:0000313" key="2">
    <source>
        <dbReference type="EMBL" id="KNZ52276.1"/>
    </source>
</evidence>
<accession>A0A0L6UUR3</accession>
<dbReference type="PANTHER" id="PTHR47072:SF4">
    <property type="entry name" value="MYB_SANT-LIKE DOMAIN-CONTAINING PROTEIN"/>
    <property type="match status" value="1"/>
</dbReference>
<organism evidence="2 3">
    <name type="scientific">Puccinia sorghi</name>
    <dbReference type="NCBI Taxonomy" id="27349"/>
    <lineage>
        <taxon>Eukaryota</taxon>
        <taxon>Fungi</taxon>
        <taxon>Dikarya</taxon>
        <taxon>Basidiomycota</taxon>
        <taxon>Pucciniomycotina</taxon>
        <taxon>Pucciniomycetes</taxon>
        <taxon>Pucciniales</taxon>
        <taxon>Pucciniaceae</taxon>
        <taxon>Puccinia</taxon>
    </lineage>
</organism>
<proteinExistence type="predicted"/>
<gene>
    <name evidence="2" type="ORF">VP01_362g18</name>
</gene>
<dbReference type="Pfam" id="PF12776">
    <property type="entry name" value="Myb_DNA-bind_3"/>
    <property type="match status" value="1"/>
</dbReference>
<name>A0A0L6UUR3_9BASI</name>
<keyword evidence="3" id="KW-1185">Reference proteome</keyword>
<dbReference type="InterPro" id="IPR024752">
    <property type="entry name" value="Myb/SANT-like_dom"/>
</dbReference>
<sequence length="125" mass="14421">MVKALEDVRRGGIPITQIVPTFKQRLSTICSQSWKFHNPNMNGWTHVMSHLNKQFNLNLTHRKIKITNNNLCNLYANTKLLFEKSSFGGDLENKTVTGNSKTWDKLIKAHFSHRFGKLMGKSFPF</sequence>
<reference evidence="2 3" key="1">
    <citation type="submission" date="2015-08" db="EMBL/GenBank/DDBJ databases">
        <title>Next Generation Sequencing and Analysis of the Genome of Puccinia sorghi L Schw, the Causal Agent of Maize Common Rust.</title>
        <authorList>
            <person name="Rochi L."/>
            <person name="Burguener G."/>
            <person name="Darino M."/>
            <person name="Turjanski A."/>
            <person name="Kreff E."/>
            <person name="Dieguez M.J."/>
            <person name="Sacco F."/>
        </authorList>
    </citation>
    <scope>NUCLEOTIDE SEQUENCE [LARGE SCALE GENOMIC DNA]</scope>
    <source>
        <strain evidence="2 3">RO10H11247</strain>
    </source>
</reference>
<dbReference type="Proteomes" id="UP000037035">
    <property type="component" value="Unassembled WGS sequence"/>
</dbReference>
<dbReference type="EMBL" id="LAVV01008646">
    <property type="protein sequence ID" value="KNZ52276.1"/>
    <property type="molecule type" value="Genomic_DNA"/>
</dbReference>
<comment type="caution">
    <text evidence="2">The sequence shown here is derived from an EMBL/GenBank/DDBJ whole genome shotgun (WGS) entry which is preliminary data.</text>
</comment>
<evidence type="ECO:0000313" key="3">
    <source>
        <dbReference type="Proteomes" id="UP000037035"/>
    </source>
</evidence>
<protein>
    <recommendedName>
        <fullName evidence="1">Myb/SANT-like domain-containing protein</fullName>
    </recommendedName>
</protein>
<dbReference type="AlphaFoldDB" id="A0A0L6UUR3"/>
<dbReference type="VEuPathDB" id="FungiDB:VP01_362g18"/>